<proteinExistence type="predicted"/>
<feature type="non-terminal residue" evidence="1">
    <location>
        <position position="1"/>
    </location>
</feature>
<gene>
    <name evidence="1" type="ORF">TGRUB_366200</name>
</gene>
<dbReference type="VEuPathDB" id="ToxoDB:TGRUB_366200"/>
<accession>A0A086LXG2</accession>
<evidence type="ECO:0000313" key="1">
    <source>
        <dbReference type="EMBL" id="KFG61330.1"/>
    </source>
</evidence>
<comment type="caution">
    <text evidence="1">The sequence shown here is derived from an EMBL/GenBank/DDBJ whole genome shotgun (WGS) entry which is preliminary data.</text>
</comment>
<name>A0A086LXG2_TOXGO</name>
<sequence length="56" mass="6235">IPRKYRTDLELTEEMVKVDPALRMQTELRDIITDYLVGGKSKAAASVTGGEKKQIA</sequence>
<dbReference type="EMBL" id="AFYV02001632">
    <property type="protein sequence ID" value="KFG61330.1"/>
    <property type="molecule type" value="Genomic_DNA"/>
</dbReference>
<reference evidence="1 2" key="1">
    <citation type="submission" date="2014-05" db="EMBL/GenBank/DDBJ databases">
        <authorList>
            <person name="Sibley D."/>
            <person name="Venepally P."/>
            <person name="Karamycheva S."/>
            <person name="Hadjithomas M."/>
            <person name="Khan A."/>
            <person name="Brunk B."/>
            <person name="Roos D."/>
            <person name="Caler E."/>
            <person name="Lorenzi H."/>
        </authorList>
    </citation>
    <scope>NUCLEOTIDE SEQUENCE [LARGE SCALE GENOMIC DNA]</scope>
    <source>
        <strain evidence="1 2">RUB</strain>
    </source>
</reference>
<dbReference type="AlphaFoldDB" id="A0A086LXG2"/>
<protein>
    <submittedName>
        <fullName evidence="1">Uncharacterized protein</fullName>
    </submittedName>
</protein>
<evidence type="ECO:0000313" key="2">
    <source>
        <dbReference type="Proteomes" id="UP000028834"/>
    </source>
</evidence>
<dbReference type="Proteomes" id="UP000028834">
    <property type="component" value="Unassembled WGS sequence"/>
</dbReference>
<organism evidence="1 2">
    <name type="scientific">Toxoplasma gondii RUB</name>
    <dbReference type="NCBI Taxonomy" id="935652"/>
    <lineage>
        <taxon>Eukaryota</taxon>
        <taxon>Sar</taxon>
        <taxon>Alveolata</taxon>
        <taxon>Apicomplexa</taxon>
        <taxon>Conoidasida</taxon>
        <taxon>Coccidia</taxon>
        <taxon>Eucoccidiorida</taxon>
        <taxon>Eimeriorina</taxon>
        <taxon>Sarcocystidae</taxon>
        <taxon>Toxoplasma</taxon>
    </lineage>
</organism>